<dbReference type="EMBL" id="ML734984">
    <property type="protein sequence ID" value="KAB8204081.1"/>
    <property type="molecule type" value="Genomic_DNA"/>
</dbReference>
<dbReference type="AlphaFoldDB" id="A0A5N6DFV2"/>
<evidence type="ECO:0000259" key="2">
    <source>
        <dbReference type="Pfam" id="PF14295"/>
    </source>
</evidence>
<evidence type="ECO:0000256" key="1">
    <source>
        <dbReference type="SAM" id="SignalP"/>
    </source>
</evidence>
<reference evidence="3 4" key="1">
    <citation type="submission" date="2019-04" db="EMBL/GenBank/DDBJ databases">
        <title>Fungal friends and foes A comparative genomics study of 23 Aspergillus species from section Flavi.</title>
        <authorList>
            <consortium name="DOE Joint Genome Institute"/>
            <person name="Kjaerbolling I."/>
            <person name="Vesth T.C."/>
            <person name="Frisvad J.C."/>
            <person name="Nybo J.L."/>
            <person name="Theobald S."/>
            <person name="Kildgaard S."/>
            <person name="Petersen T.I."/>
            <person name="Kuo A."/>
            <person name="Sato A."/>
            <person name="Lyhne E.K."/>
            <person name="Kogle M.E."/>
            <person name="Wiebenga A."/>
            <person name="Kun R.S."/>
            <person name="Lubbers R.J."/>
            <person name="Makela M.R."/>
            <person name="Barry K."/>
            <person name="Chovatia M."/>
            <person name="Clum A."/>
            <person name="Daum C."/>
            <person name="Haridas S."/>
            <person name="He G."/>
            <person name="LaButti K."/>
            <person name="Lipzen A."/>
            <person name="Mondo S."/>
            <person name="Pangilinan J."/>
            <person name="Riley R."/>
            <person name="Salamov A."/>
            <person name="Simmons B.A."/>
            <person name="Magnuson J.K."/>
            <person name="Henrissat B."/>
            <person name="Mortensen U.H."/>
            <person name="Larsen T.O."/>
            <person name="De vries R.P."/>
            <person name="Grigoriev I.V."/>
            <person name="Machida M."/>
            <person name="Baker S.E."/>
            <person name="Andersen M.R."/>
        </authorList>
    </citation>
    <scope>NUCLEOTIDE SEQUENCE [LARGE SCALE GENOMIC DNA]</scope>
    <source>
        <strain evidence="3 4">CBS 117618</strain>
    </source>
</reference>
<organism evidence="3 4">
    <name type="scientific">Aspergillus parasiticus</name>
    <dbReference type="NCBI Taxonomy" id="5067"/>
    <lineage>
        <taxon>Eukaryota</taxon>
        <taxon>Fungi</taxon>
        <taxon>Dikarya</taxon>
        <taxon>Ascomycota</taxon>
        <taxon>Pezizomycotina</taxon>
        <taxon>Eurotiomycetes</taxon>
        <taxon>Eurotiomycetidae</taxon>
        <taxon>Eurotiales</taxon>
        <taxon>Aspergillaceae</taxon>
        <taxon>Aspergillus</taxon>
        <taxon>Aspergillus subgen. Circumdati</taxon>
    </lineage>
</organism>
<name>A0A5N6DFV2_ASPPA</name>
<dbReference type="Gene3D" id="3.50.4.10">
    <property type="entry name" value="Hepatocyte Growth Factor"/>
    <property type="match status" value="1"/>
</dbReference>
<feature type="signal peptide" evidence="1">
    <location>
        <begin position="1"/>
        <end position="19"/>
    </location>
</feature>
<feature type="chain" id="PRO_5025005796" description="Apple domain-containing protein" evidence="1">
    <location>
        <begin position="20"/>
        <end position="271"/>
    </location>
</feature>
<evidence type="ECO:0000313" key="3">
    <source>
        <dbReference type="EMBL" id="KAB8204081.1"/>
    </source>
</evidence>
<keyword evidence="4" id="KW-1185">Reference proteome</keyword>
<sequence length="271" mass="30446">MHLQALVPFIPLFASLTVGESSSTARAHYNIVCPEHDGQEKAINSYVFVTYHCDQRPISRDRTVISAASPDECAIICSNSPNCEANLWAGKETTAGRNANTAKSCVLYHSLGDPLIPESNVVFMTHRTKEDPLFPEEDNECKHEQAQIGHLQVQLHDLKHQLETCHGKSEKEDFKCPEYDQDHIYDRGTDYKVYCGLLDDEGWTSDDVARFGDKTPKECVQACTDTQRCKRAIWITTQPADKKGPCWLRDYTVRAGPVPTKKTGYSSAHLQ</sequence>
<dbReference type="OMA" id="DYKVYCG"/>
<feature type="domain" description="Apple" evidence="2">
    <location>
        <begin position="65"/>
        <end position="91"/>
    </location>
</feature>
<dbReference type="Proteomes" id="UP000326532">
    <property type="component" value="Unassembled WGS sequence"/>
</dbReference>
<keyword evidence="1" id="KW-0732">Signal</keyword>
<protein>
    <recommendedName>
        <fullName evidence="2">Apple domain-containing protein</fullName>
    </recommendedName>
</protein>
<dbReference type="VEuPathDB" id="FungiDB:BDV34DRAFT_226822"/>
<evidence type="ECO:0000313" key="4">
    <source>
        <dbReference type="Proteomes" id="UP000326532"/>
    </source>
</evidence>
<dbReference type="Pfam" id="PF14295">
    <property type="entry name" value="PAN_4"/>
    <property type="match status" value="2"/>
</dbReference>
<gene>
    <name evidence="3" type="ORF">BDV34DRAFT_226822</name>
</gene>
<accession>A0A5N6DFV2</accession>
<proteinExistence type="predicted"/>
<dbReference type="InterPro" id="IPR003609">
    <property type="entry name" value="Pan_app"/>
</dbReference>
<feature type="domain" description="Apple" evidence="2">
    <location>
        <begin position="206"/>
        <end position="248"/>
    </location>
</feature>